<evidence type="ECO:0000256" key="4">
    <source>
        <dbReference type="ARBA" id="ARBA00011245"/>
    </source>
</evidence>
<dbReference type="Proteomes" id="UP000198337">
    <property type="component" value="Unassembled WGS sequence"/>
</dbReference>
<evidence type="ECO:0000256" key="3">
    <source>
        <dbReference type="ARBA" id="ARBA00006206"/>
    </source>
</evidence>
<evidence type="ECO:0000313" key="9">
    <source>
        <dbReference type="EMBL" id="SNR31349.1"/>
    </source>
</evidence>
<dbReference type="PANTHER" id="PTHR10091:SF0">
    <property type="entry name" value="GALACTOSE MUTAROTASE"/>
    <property type="match status" value="1"/>
</dbReference>
<organism evidence="9 10">
    <name type="scientific">Maribacter sedimenticola</name>
    <dbReference type="NCBI Taxonomy" id="228956"/>
    <lineage>
        <taxon>Bacteria</taxon>
        <taxon>Pseudomonadati</taxon>
        <taxon>Bacteroidota</taxon>
        <taxon>Flavobacteriia</taxon>
        <taxon>Flavobacteriales</taxon>
        <taxon>Flavobacteriaceae</taxon>
        <taxon>Maribacter</taxon>
    </lineage>
</organism>
<sequence>MPMRHIIIYLKTTYDKPYIMRPIIKISYLFVLISIIVCNVNCKEKTMKTDHKNDDETTSNPITISKADYGVTKIGDEVEEFTLSNKEGIEVAIITYGGRITSIKAADKEGRKENVVLGFDNLAQYEENNPFFGALIGRYGNRIAKGKFSLNDTEYTLAKNNGENNLHGGLVGFDKVVWTVEGTQVNESSASLKLSYLSKDMEEGFPGNVNTTVTYTLNADNSLDVLYEATTDKTTIVNLTQHSYFNLSGDFSQLILDHEVEIDADQFVPVDGSLIPTGKLASVDGTPFDFRTAKLVSEGINAENEQIALGGGYDHCWALNNVDKGYRSVATAHHPETGRTIEVLTDQPGMQFYSGNFLDGTLPSPDGGTYAKRSGFCLETQHYPDSPNQPNFPAVTLTPDDKYKTKTTFKFYTK</sequence>
<comment type="pathway">
    <text evidence="2 8">Carbohydrate metabolism; hexose metabolism.</text>
</comment>
<dbReference type="InterPro" id="IPR011013">
    <property type="entry name" value="Gal_mutarotase_sf_dom"/>
</dbReference>
<accession>A0ABY1SF13</accession>
<evidence type="ECO:0000256" key="5">
    <source>
        <dbReference type="ARBA" id="ARBA00022837"/>
    </source>
</evidence>
<proteinExistence type="inferred from homology"/>
<gene>
    <name evidence="9" type="ORF">SAMN04488009_1179</name>
</gene>
<dbReference type="InterPro" id="IPR047215">
    <property type="entry name" value="Galactose_mutarotase-like"/>
</dbReference>
<reference evidence="9 10" key="1">
    <citation type="submission" date="2017-06" db="EMBL/GenBank/DDBJ databases">
        <authorList>
            <person name="Varghese N."/>
            <person name="Submissions S."/>
        </authorList>
    </citation>
    <scope>NUCLEOTIDE SEQUENCE [LARGE SCALE GENOMIC DNA]</scope>
    <source>
        <strain evidence="9 10">DSM 19840</strain>
    </source>
</reference>
<keyword evidence="7 8" id="KW-0119">Carbohydrate metabolism</keyword>
<dbReference type="InterPro" id="IPR008183">
    <property type="entry name" value="Aldose_1/G6P_1-epimerase"/>
</dbReference>
<comment type="similarity">
    <text evidence="3 8">Belongs to the aldose epimerase family.</text>
</comment>
<dbReference type="Pfam" id="PF01263">
    <property type="entry name" value="Aldose_epim"/>
    <property type="match status" value="1"/>
</dbReference>
<protein>
    <recommendedName>
        <fullName evidence="8">Aldose 1-epimerase</fullName>
        <ecNumber evidence="8">5.1.3.3</ecNumber>
    </recommendedName>
</protein>
<dbReference type="InterPro" id="IPR015443">
    <property type="entry name" value="Aldose_1-epimerase"/>
</dbReference>
<evidence type="ECO:0000256" key="2">
    <source>
        <dbReference type="ARBA" id="ARBA00005028"/>
    </source>
</evidence>
<keyword evidence="10" id="KW-1185">Reference proteome</keyword>
<evidence type="ECO:0000313" key="10">
    <source>
        <dbReference type="Proteomes" id="UP000198337"/>
    </source>
</evidence>
<dbReference type="PIRSF" id="PIRSF005096">
    <property type="entry name" value="GALM"/>
    <property type="match status" value="1"/>
</dbReference>
<dbReference type="NCBIfam" id="NF008277">
    <property type="entry name" value="PRK11055.1"/>
    <property type="match status" value="1"/>
</dbReference>
<keyword evidence="6 8" id="KW-0413">Isomerase</keyword>
<comment type="cofactor">
    <cofactor evidence="1">
        <name>Ca(2+)</name>
        <dbReference type="ChEBI" id="CHEBI:29108"/>
    </cofactor>
</comment>
<keyword evidence="5" id="KW-0106">Calcium</keyword>
<evidence type="ECO:0000256" key="7">
    <source>
        <dbReference type="ARBA" id="ARBA00023277"/>
    </source>
</evidence>
<name>A0ABY1SF13_9FLAO</name>
<comment type="subunit">
    <text evidence="4">Monomer.</text>
</comment>
<comment type="caution">
    <text evidence="9">The sequence shown here is derived from an EMBL/GenBank/DDBJ whole genome shotgun (WGS) entry which is preliminary data.</text>
</comment>
<dbReference type="CDD" id="cd09019">
    <property type="entry name" value="galactose_mutarotase_like"/>
    <property type="match status" value="1"/>
</dbReference>
<dbReference type="Gene3D" id="2.70.98.10">
    <property type="match status" value="1"/>
</dbReference>
<evidence type="ECO:0000256" key="6">
    <source>
        <dbReference type="ARBA" id="ARBA00023235"/>
    </source>
</evidence>
<dbReference type="SUPFAM" id="SSF74650">
    <property type="entry name" value="Galactose mutarotase-like"/>
    <property type="match status" value="1"/>
</dbReference>
<dbReference type="EMBL" id="FZNV01000001">
    <property type="protein sequence ID" value="SNR31349.1"/>
    <property type="molecule type" value="Genomic_DNA"/>
</dbReference>
<evidence type="ECO:0000256" key="1">
    <source>
        <dbReference type="ARBA" id="ARBA00001913"/>
    </source>
</evidence>
<dbReference type="InterPro" id="IPR014718">
    <property type="entry name" value="GH-type_carb-bd"/>
</dbReference>
<dbReference type="EC" id="5.1.3.3" evidence="8"/>
<evidence type="ECO:0000256" key="8">
    <source>
        <dbReference type="PIRNR" id="PIRNR005096"/>
    </source>
</evidence>
<dbReference type="PANTHER" id="PTHR10091">
    <property type="entry name" value="ALDOSE-1-EPIMERASE"/>
    <property type="match status" value="1"/>
</dbReference>
<comment type="catalytic activity">
    <reaction evidence="8">
        <text>alpha-D-glucose = beta-D-glucose</text>
        <dbReference type="Rhea" id="RHEA:10264"/>
        <dbReference type="ChEBI" id="CHEBI:15903"/>
        <dbReference type="ChEBI" id="CHEBI:17925"/>
        <dbReference type="EC" id="5.1.3.3"/>
    </reaction>
</comment>